<gene>
    <name evidence="1" type="ORF">BB561_004570</name>
</gene>
<dbReference type="EMBL" id="MBFR01000221">
    <property type="protein sequence ID" value="PVU91073.1"/>
    <property type="molecule type" value="Genomic_DNA"/>
</dbReference>
<protein>
    <submittedName>
        <fullName evidence="1">Uncharacterized protein</fullName>
    </submittedName>
</protein>
<organism evidence="1 2">
    <name type="scientific">Smittium simulii</name>
    <dbReference type="NCBI Taxonomy" id="133385"/>
    <lineage>
        <taxon>Eukaryota</taxon>
        <taxon>Fungi</taxon>
        <taxon>Fungi incertae sedis</taxon>
        <taxon>Zoopagomycota</taxon>
        <taxon>Kickxellomycotina</taxon>
        <taxon>Harpellomycetes</taxon>
        <taxon>Harpellales</taxon>
        <taxon>Legeriomycetaceae</taxon>
        <taxon>Smittium</taxon>
    </lineage>
</organism>
<dbReference type="AlphaFoldDB" id="A0A2T9YFG6"/>
<proteinExistence type="predicted"/>
<evidence type="ECO:0000313" key="2">
    <source>
        <dbReference type="Proteomes" id="UP000245383"/>
    </source>
</evidence>
<sequence>DATTRTLAKCGKSAAMVRLRQELSLTDLNIKAAVTKTRTFMKWADLRTWISDLIKCPYKNICDTWHMLLECSRWQALRADILAQYIHIYTVQVATKPPLLPASISMREVKTFKYKDLQGSDCTLVKTTLKTSNFLNAIALPRYLMLNSIILASIPSNQCPPDDAVVLAESSDKLQIALDVITKWPYIHKMAINSEKYGVISVNCIPTVMMLIITYGSKIFCMGDNRTKTVQMMADKSLRDS</sequence>
<feature type="non-terminal residue" evidence="1">
    <location>
        <position position="1"/>
    </location>
</feature>
<name>A0A2T9YFG6_9FUNG</name>
<reference evidence="1 2" key="1">
    <citation type="journal article" date="2018" name="MBio">
        <title>Comparative Genomics Reveals the Core Gene Toolbox for the Fungus-Insect Symbiosis.</title>
        <authorList>
            <person name="Wang Y."/>
            <person name="Stata M."/>
            <person name="Wang W."/>
            <person name="Stajich J.E."/>
            <person name="White M.M."/>
            <person name="Moncalvo J.M."/>
        </authorList>
    </citation>
    <scope>NUCLEOTIDE SEQUENCE [LARGE SCALE GENOMIC DNA]</scope>
    <source>
        <strain evidence="1 2">SWE-8-4</strain>
    </source>
</reference>
<accession>A0A2T9YFG6</accession>
<dbReference type="Proteomes" id="UP000245383">
    <property type="component" value="Unassembled WGS sequence"/>
</dbReference>
<comment type="caution">
    <text evidence="1">The sequence shown here is derived from an EMBL/GenBank/DDBJ whole genome shotgun (WGS) entry which is preliminary data.</text>
</comment>
<keyword evidence="2" id="KW-1185">Reference proteome</keyword>
<evidence type="ECO:0000313" key="1">
    <source>
        <dbReference type="EMBL" id="PVU91073.1"/>
    </source>
</evidence>